<evidence type="ECO:0000313" key="3">
    <source>
        <dbReference type="Proteomes" id="UP000831796"/>
    </source>
</evidence>
<reference evidence="2" key="1">
    <citation type="submission" date="2022-04" db="EMBL/GenBank/DDBJ databases">
        <title>Hymenobacter sp. isolated from the air.</title>
        <authorList>
            <person name="Won M."/>
            <person name="Lee C.-M."/>
            <person name="Woen H.-Y."/>
            <person name="Kwon S.-W."/>
        </authorList>
    </citation>
    <scope>NUCLEOTIDE SEQUENCE</scope>
    <source>
        <strain evidence="2">5116S-3</strain>
    </source>
</reference>
<dbReference type="KEGG" id="hcu:MUN79_06835"/>
<feature type="domain" description="Secretion system C-terminal sorting" evidence="1">
    <location>
        <begin position="39"/>
        <end position="109"/>
    </location>
</feature>
<dbReference type="NCBIfam" id="TIGR04183">
    <property type="entry name" value="Por_Secre_tail"/>
    <property type="match status" value="1"/>
</dbReference>
<dbReference type="InterPro" id="IPR026444">
    <property type="entry name" value="Secre_tail"/>
</dbReference>
<dbReference type="Pfam" id="PF18962">
    <property type="entry name" value="Por_Secre_tail"/>
    <property type="match status" value="1"/>
</dbReference>
<sequence length="110" mass="11774">MAGNFTQVNGQTRPGLARLTAPNVLAVGNKQLEARTEAWPVPAHSVLNLRLDADGQPRTVTLLDALGRAVLTQVVTQPSLALPTQHLRAGVYLLRVDYADGAAVRQVIVE</sequence>
<dbReference type="Proteomes" id="UP000831796">
    <property type="component" value="Chromosome"/>
</dbReference>
<dbReference type="RefSeq" id="WP_244676986.1">
    <property type="nucleotide sequence ID" value="NZ_CP095046.1"/>
</dbReference>
<dbReference type="EMBL" id="CP095046">
    <property type="protein sequence ID" value="UOQ73635.1"/>
    <property type="molecule type" value="Genomic_DNA"/>
</dbReference>
<evidence type="ECO:0000313" key="2">
    <source>
        <dbReference type="EMBL" id="UOQ73635.1"/>
    </source>
</evidence>
<accession>A0A8T9Q928</accession>
<proteinExistence type="predicted"/>
<keyword evidence="3" id="KW-1185">Reference proteome</keyword>
<evidence type="ECO:0000259" key="1">
    <source>
        <dbReference type="Pfam" id="PF18962"/>
    </source>
</evidence>
<gene>
    <name evidence="2" type="ORF">MUN79_06835</name>
</gene>
<organism evidence="2 3">
    <name type="scientific">Hymenobacter cellulosilyticus</name>
    <dbReference type="NCBI Taxonomy" id="2932248"/>
    <lineage>
        <taxon>Bacteria</taxon>
        <taxon>Pseudomonadati</taxon>
        <taxon>Bacteroidota</taxon>
        <taxon>Cytophagia</taxon>
        <taxon>Cytophagales</taxon>
        <taxon>Hymenobacteraceae</taxon>
        <taxon>Hymenobacter</taxon>
    </lineage>
</organism>
<name>A0A8T9Q928_9BACT</name>
<protein>
    <submittedName>
        <fullName evidence="2">T9SS type A sorting domain-containing protein</fullName>
    </submittedName>
</protein>
<dbReference type="AlphaFoldDB" id="A0A8T9Q928"/>